<name>A0A238J0E4_9RHOB</name>
<proteinExistence type="predicted"/>
<organism evidence="2 3">
    <name type="scientific">Boseongicola aestuarii</name>
    <dbReference type="NCBI Taxonomy" id="1470561"/>
    <lineage>
        <taxon>Bacteria</taxon>
        <taxon>Pseudomonadati</taxon>
        <taxon>Pseudomonadota</taxon>
        <taxon>Alphaproteobacteria</taxon>
        <taxon>Rhodobacterales</taxon>
        <taxon>Paracoccaceae</taxon>
        <taxon>Boseongicola</taxon>
    </lineage>
</organism>
<dbReference type="RefSeq" id="WP_176440229.1">
    <property type="nucleotide sequence ID" value="NZ_FXXQ01000004.1"/>
</dbReference>
<sequence length="105" mass="11783">MTAKHQSTDWSALIYEIQTDEKTSEIVVSGRARWALEELIASGSKGCTPIDNPAPRWSGYVHNLRQMDVFIETIHEKHQGPFAGTRARYVLRCRATPKRSGEVAA</sequence>
<reference evidence="2 3" key="1">
    <citation type="submission" date="2017-05" db="EMBL/GenBank/DDBJ databases">
        <authorList>
            <person name="Song R."/>
            <person name="Chenine A.L."/>
            <person name="Ruprecht R.M."/>
        </authorList>
    </citation>
    <scope>NUCLEOTIDE SEQUENCE [LARGE SCALE GENOMIC DNA]</scope>
    <source>
        <strain evidence="2 3">CECT 8489</strain>
    </source>
</reference>
<dbReference type="EMBL" id="FXXQ01000004">
    <property type="protein sequence ID" value="SMX23374.1"/>
    <property type="molecule type" value="Genomic_DNA"/>
</dbReference>
<evidence type="ECO:0000313" key="3">
    <source>
        <dbReference type="Proteomes" id="UP000201838"/>
    </source>
</evidence>
<protein>
    <recommendedName>
        <fullName evidence="1">Winged helix domain-containing protein</fullName>
    </recommendedName>
</protein>
<evidence type="ECO:0000313" key="2">
    <source>
        <dbReference type="EMBL" id="SMX23374.1"/>
    </source>
</evidence>
<dbReference type="InterPro" id="IPR054382">
    <property type="entry name" value="wHTH_alphaproteobact"/>
</dbReference>
<accession>A0A238J0E4</accession>
<evidence type="ECO:0000259" key="1">
    <source>
        <dbReference type="Pfam" id="PF22324"/>
    </source>
</evidence>
<dbReference type="Proteomes" id="UP000201838">
    <property type="component" value="Unassembled WGS sequence"/>
</dbReference>
<feature type="domain" description="Winged helix" evidence="1">
    <location>
        <begin position="26"/>
        <end position="99"/>
    </location>
</feature>
<gene>
    <name evidence="2" type="ORF">BOA8489_01480</name>
</gene>
<keyword evidence="3" id="KW-1185">Reference proteome</keyword>
<dbReference type="Pfam" id="PF22324">
    <property type="entry name" value="HTH_91"/>
    <property type="match status" value="1"/>
</dbReference>
<dbReference type="AlphaFoldDB" id="A0A238J0E4"/>